<comment type="caution">
    <text evidence="2">The sequence shown here is derived from an EMBL/GenBank/DDBJ whole genome shotgun (WGS) entry which is preliminary data.</text>
</comment>
<evidence type="ECO:0000313" key="3">
    <source>
        <dbReference type="Proteomes" id="UP000245207"/>
    </source>
</evidence>
<dbReference type="OrthoDB" id="1718131at2759"/>
<dbReference type="Proteomes" id="UP000245207">
    <property type="component" value="Unassembled WGS sequence"/>
</dbReference>
<proteinExistence type="predicted"/>
<gene>
    <name evidence="2" type="ORF">CTI12_AA094820</name>
</gene>
<evidence type="ECO:0000256" key="1">
    <source>
        <dbReference type="SAM" id="MobiDB-lite"/>
    </source>
</evidence>
<dbReference type="EMBL" id="PKPP01000578">
    <property type="protein sequence ID" value="PWA91042.1"/>
    <property type="molecule type" value="Genomic_DNA"/>
</dbReference>
<feature type="region of interest" description="Disordered" evidence="1">
    <location>
        <begin position="1"/>
        <end position="25"/>
    </location>
</feature>
<dbReference type="AlphaFoldDB" id="A0A2U1PZB3"/>
<name>A0A2U1PZB3_ARTAN</name>
<organism evidence="2 3">
    <name type="scientific">Artemisia annua</name>
    <name type="common">Sweet wormwood</name>
    <dbReference type="NCBI Taxonomy" id="35608"/>
    <lineage>
        <taxon>Eukaryota</taxon>
        <taxon>Viridiplantae</taxon>
        <taxon>Streptophyta</taxon>
        <taxon>Embryophyta</taxon>
        <taxon>Tracheophyta</taxon>
        <taxon>Spermatophyta</taxon>
        <taxon>Magnoliopsida</taxon>
        <taxon>eudicotyledons</taxon>
        <taxon>Gunneridae</taxon>
        <taxon>Pentapetalae</taxon>
        <taxon>asterids</taxon>
        <taxon>campanulids</taxon>
        <taxon>Asterales</taxon>
        <taxon>Asteraceae</taxon>
        <taxon>Asteroideae</taxon>
        <taxon>Anthemideae</taxon>
        <taxon>Artemisiinae</taxon>
        <taxon>Artemisia</taxon>
    </lineage>
</organism>
<sequence length="133" mass="14549">MAGESKGSFFEGTPGNRSSGDGVGPVAQRIRARGYEPRCRGFESLLAHNRPKRPNKGRAFPSGGLWNKGVSRTYTGVLTVIFKSPQVGFEPTTNRLTADRSTAELLRNNGGFYLIEFHSRSQPMTNMSSKLPS</sequence>
<keyword evidence="3" id="KW-1185">Reference proteome</keyword>
<reference evidence="2 3" key="1">
    <citation type="journal article" date="2018" name="Mol. Plant">
        <title>The genome of Artemisia annua provides insight into the evolution of Asteraceae family and artemisinin biosynthesis.</title>
        <authorList>
            <person name="Shen Q."/>
            <person name="Zhang L."/>
            <person name="Liao Z."/>
            <person name="Wang S."/>
            <person name="Yan T."/>
            <person name="Shi P."/>
            <person name="Liu M."/>
            <person name="Fu X."/>
            <person name="Pan Q."/>
            <person name="Wang Y."/>
            <person name="Lv Z."/>
            <person name="Lu X."/>
            <person name="Zhang F."/>
            <person name="Jiang W."/>
            <person name="Ma Y."/>
            <person name="Chen M."/>
            <person name="Hao X."/>
            <person name="Li L."/>
            <person name="Tang Y."/>
            <person name="Lv G."/>
            <person name="Zhou Y."/>
            <person name="Sun X."/>
            <person name="Brodelius P.E."/>
            <person name="Rose J.K.C."/>
            <person name="Tang K."/>
        </authorList>
    </citation>
    <scope>NUCLEOTIDE SEQUENCE [LARGE SCALE GENOMIC DNA]</scope>
    <source>
        <strain evidence="3">cv. Huhao1</strain>
        <tissue evidence="2">Leaf</tissue>
    </source>
</reference>
<evidence type="ECO:0000313" key="2">
    <source>
        <dbReference type="EMBL" id="PWA91042.1"/>
    </source>
</evidence>
<protein>
    <submittedName>
        <fullName evidence="2">Uncharacterized protein</fullName>
    </submittedName>
</protein>
<accession>A0A2U1PZB3</accession>